<reference evidence="2 3" key="1">
    <citation type="submission" date="2018-06" db="EMBL/GenBank/DDBJ databases">
        <authorList>
            <consortium name="Pathogen Informatics"/>
            <person name="Doyle S."/>
        </authorList>
    </citation>
    <scope>NUCLEOTIDE SEQUENCE [LARGE SCALE GENOMIC DNA]</scope>
    <source>
        <strain evidence="2 3">NCTC12151</strain>
    </source>
</reference>
<dbReference type="SUPFAM" id="SSF52833">
    <property type="entry name" value="Thioredoxin-like"/>
    <property type="match status" value="1"/>
</dbReference>
<dbReference type="CDD" id="cd03037">
    <property type="entry name" value="GST_N_GRX2"/>
    <property type="match status" value="1"/>
</dbReference>
<dbReference type="CDD" id="cd03199">
    <property type="entry name" value="GST_C_GRX2"/>
    <property type="match status" value="1"/>
</dbReference>
<dbReference type="SMR" id="A0A2X4XQS6"/>
<dbReference type="AlphaFoldDB" id="A0A2X4XQS6"/>
<evidence type="ECO:0000313" key="2">
    <source>
        <dbReference type="EMBL" id="SQI42295.1"/>
    </source>
</evidence>
<dbReference type="GO" id="GO:0005829">
    <property type="term" value="C:cytosol"/>
    <property type="evidence" value="ECO:0007669"/>
    <property type="project" value="InterPro"/>
</dbReference>
<gene>
    <name evidence="2" type="primary">grxB</name>
    <name evidence="2" type="ORF">NCTC12151_02523</name>
</gene>
<dbReference type="PROSITE" id="PS00195">
    <property type="entry name" value="GLUTAREDOXIN_1"/>
    <property type="match status" value="1"/>
</dbReference>
<dbReference type="Gene3D" id="3.40.30.10">
    <property type="entry name" value="Glutaredoxin"/>
    <property type="match status" value="1"/>
</dbReference>
<dbReference type="Proteomes" id="UP000249005">
    <property type="component" value="Chromosome 1"/>
</dbReference>
<proteinExistence type="predicted"/>
<name>A0A2X4XQS6_9GAMM</name>
<dbReference type="InterPro" id="IPR036249">
    <property type="entry name" value="Thioredoxin-like_sf"/>
</dbReference>
<protein>
    <submittedName>
        <fullName evidence="2">Glutaredoxin-2</fullName>
    </submittedName>
</protein>
<dbReference type="SFLD" id="SFLDG01183">
    <property type="entry name" value="Grx2-like"/>
    <property type="match status" value="1"/>
</dbReference>
<dbReference type="NCBIfam" id="TIGR02182">
    <property type="entry name" value="GRXB"/>
    <property type="match status" value="1"/>
</dbReference>
<dbReference type="InterPro" id="IPR007494">
    <property type="entry name" value="Glutaredoxin2_C"/>
</dbReference>
<dbReference type="SUPFAM" id="SSF47616">
    <property type="entry name" value="GST C-terminal domain-like"/>
    <property type="match status" value="1"/>
</dbReference>
<keyword evidence="3" id="KW-1185">Reference proteome</keyword>
<dbReference type="KEGG" id="lri:NCTC12151_02523"/>
<sequence length="215" mass="24178">MKLYVYDHCPYCVKARMIFGLKNIPFEMVTLLNDDEETPVRMIGQKMAPILEKDDGSFMPESMDIVHYVDKEFGTLAITGSANPAVANWLKEVSAYLNHLLIPRYAKAEFSEFSTPSSRAYFAKKKEAAIGSFEQHLNNTPALKAQLEEDLLKLDALIQSPEACNGELSVDDIHLFPALRGMSIVKDVHYPTRVDAYRKTMSKRSGVNLLDSIAQ</sequence>
<feature type="domain" description="GST N-terminal" evidence="1">
    <location>
        <begin position="1"/>
        <end position="77"/>
    </location>
</feature>
<evidence type="ECO:0000313" key="3">
    <source>
        <dbReference type="Proteomes" id="UP000249005"/>
    </source>
</evidence>
<dbReference type="InterPro" id="IPR040079">
    <property type="entry name" value="Glutathione_S-Trfase"/>
</dbReference>
<dbReference type="SFLD" id="SFLDG01204">
    <property type="entry name" value="Grx2-like.1"/>
    <property type="match status" value="1"/>
</dbReference>
<dbReference type="Gene3D" id="1.20.1050.10">
    <property type="match status" value="1"/>
</dbReference>
<dbReference type="EMBL" id="LS483470">
    <property type="protein sequence ID" value="SQI42295.1"/>
    <property type="molecule type" value="Genomic_DNA"/>
</dbReference>
<organism evidence="2 3">
    <name type="scientific">Leminorella richardii</name>
    <dbReference type="NCBI Taxonomy" id="158841"/>
    <lineage>
        <taxon>Bacteria</taxon>
        <taxon>Pseudomonadati</taxon>
        <taxon>Pseudomonadota</taxon>
        <taxon>Gammaproteobacteria</taxon>
        <taxon>Enterobacterales</taxon>
        <taxon>Budviciaceae</taxon>
        <taxon>Leminorella</taxon>
    </lineage>
</organism>
<dbReference type="Pfam" id="PF13417">
    <property type="entry name" value="GST_N_3"/>
    <property type="match status" value="1"/>
</dbReference>
<accession>A0A2X4XQS6</accession>
<dbReference type="InterPro" id="IPR011901">
    <property type="entry name" value="Grx2"/>
</dbReference>
<dbReference type="NCBIfam" id="NF007702">
    <property type="entry name" value="PRK10387.1"/>
    <property type="match status" value="1"/>
</dbReference>
<dbReference type="RefSeq" id="WP_111740956.1">
    <property type="nucleotide sequence ID" value="NZ_LR698987.1"/>
</dbReference>
<dbReference type="OrthoDB" id="5291571at2"/>
<dbReference type="PROSITE" id="PS51354">
    <property type="entry name" value="GLUTAREDOXIN_2"/>
    <property type="match status" value="1"/>
</dbReference>
<dbReference type="InterPro" id="IPR036282">
    <property type="entry name" value="Glutathione-S-Trfase_C_sf"/>
</dbReference>
<dbReference type="SFLD" id="SFLDS00019">
    <property type="entry name" value="Glutathione_Transferase_(cytos"/>
    <property type="match status" value="1"/>
</dbReference>
<dbReference type="InterPro" id="IPR004045">
    <property type="entry name" value="Glutathione_S-Trfase_N"/>
</dbReference>
<dbReference type="Pfam" id="PF04399">
    <property type="entry name" value="Glutaredoxin2_C"/>
    <property type="match status" value="1"/>
</dbReference>
<evidence type="ECO:0000259" key="1">
    <source>
        <dbReference type="PROSITE" id="PS50404"/>
    </source>
</evidence>
<dbReference type="InterPro" id="IPR011767">
    <property type="entry name" value="GLR_AS"/>
</dbReference>
<dbReference type="PROSITE" id="PS50404">
    <property type="entry name" value="GST_NTER"/>
    <property type="match status" value="1"/>
</dbReference>